<evidence type="ECO:0000256" key="3">
    <source>
        <dbReference type="ARBA" id="ARBA00022692"/>
    </source>
</evidence>
<feature type="transmembrane region" description="Helical" evidence="6">
    <location>
        <begin position="165"/>
        <end position="184"/>
    </location>
</feature>
<evidence type="ECO:0000313" key="8">
    <source>
        <dbReference type="Proteomes" id="UP000033858"/>
    </source>
</evidence>
<reference evidence="7 8" key="1">
    <citation type="journal article" date="2015" name="Nature">
        <title>rRNA introns, odd ribosomes, and small enigmatic genomes across a large radiation of phyla.</title>
        <authorList>
            <person name="Brown C.T."/>
            <person name="Hug L.A."/>
            <person name="Thomas B.C."/>
            <person name="Sharon I."/>
            <person name="Castelle C.J."/>
            <person name="Singh A."/>
            <person name="Wilkins M.J."/>
            <person name="Williams K.H."/>
            <person name="Banfield J.F."/>
        </authorList>
    </citation>
    <scope>NUCLEOTIDE SEQUENCE [LARGE SCALE GENOMIC DNA]</scope>
</reference>
<feature type="transmembrane region" description="Helical" evidence="6">
    <location>
        <begin position="97"/>
        <end position="120"/>
    </location>
</feature>
<organism evidence="7 8">
    <name type="scientific">Candidatus Woesebacteria bacterium GW2011_GWB1_41_10</name>
    <dbReference type="NCBI Taxonomy" id="1618577"/>
    <lineage>
        <taxon>Bacteria</taxon>
        <taxon>Candidatus Woeseibacteriota</taxon>
    </lineage>
</organism>
<evidence type="ECO:0000256" key="5">
    <source>
        <dbReference type="ARBA" id="ARBA00023136"/>
    </source>
</evidence>
<keyword evidence="2" id="KW-1003">Cell membrane</keyword>
<accession>A0A0G0UAW1</accession>
<dbReference type="EMBL" id="LCAE01000022">
    <property type="protein sequence ID" value="KKR86099.1"/>
    <property type="molecule type" value="Genomic_DNA"/>
</dbReference>
<keyword evidence="3 6" id="KW-0812">Transmembrane</keyword>
<evidence type="ECO:0000256" key="1">
    <source>
        <dbReference type="ARBA" id="ARBA00004651"/>
    </source>
</evidence>
<comment type="caution">
    <text evidence="7">The sequence shown here is derived from an EMBL/GenBank/DDBJ whole genome shotgun (WGS) entry which is preliminary data.</text>
</comment>
<sequence length="424" mass="46635">MDDFFLTIKNLVFSKTAKDIYIVFVGNIVSFFFGIIFAILAARAIEPSGWGIFSAAGGLMVILFAFSELGLSSGLFKFVSGLWSEGKKREVDEVASVILTTRLITALVFSVLMIIFSKSLSGYFLKTDNSTLIYFTAFGLIGSLLIDFQVSFLQAKRIWLTSSALIALTNFFRMVFLLIFRFFGIFDISILFAVFFFSPVVTFLVSLLFERPTLSFSPKFLTIFKKVSKFSLWMGVNRSVGSISSRVDSILLIQLAGSFEAGIVGAARQLPNAVTILIASFATVIATRLASYKSEHLIKYYRKTVLLSLLLGFGVLIGVVLVGPIISLLGPKYGLSAGVLKWLLVGLIPFALSNPSVNALIYTFHKPRIIALLSVIQLPLIILGNIILIPKFGIYGPVIVIGIWNLSTLVVTGLKAKWELSHIH</sequence>
<comment type="subcellular location">
    <subcellularLocation>
        <location evidence="1">Cell membrane</location>
        <topology evidence="1">Multi-pass membrane protein</topology>
    </subcellularLocation>
</comment>
<name>A0A0G0UAW1_9BACT</name>
<feature type="transmembrane region" description="Helical" evidence="6">
    <location>
        <begin position="369"/>
        <end position="388"/>
    </location>
</feature>
<feature type="transmembrane region" description="Helical" evidence="6">
    <location>
        <begin position="132"/>
        <end position="153"/>
    </location>
</feature>
<evidence type="ECO:0000313" key="7">
    <source>
        <dbReference type="EMBL" id="KKR86099.1"/>
    </source>
</evidence>
<dbReference type="GO" id="GO:0005886">
    <property type="term" value="C:plasma membrane"/>
    <property type="evidence" value="ECO:0007669"/>
    <property type="project" value="UniProtKB-SubCell"/>
</dbReference>
<feature type="transmembrane region" description="Helical" evidence="6">
    <location>
        <begin position="20"/>
        <end position="45"/>
    </location>
</feature>
<keyword evidence="5 6" id="KW-0472">Membrane</keyword>
<feature type="transmembrane region" description="Helical" evidence="6">
    <location>
        <begin position="304"/>
        <end position="330"/>
    </location>
</feature>
<proteinExistence type="predicted"/>
<feature type="transmembrane region" description="Helical" evidence="6">
    <location>
        <begin position="51"/>
        <end position="76"/>
    </location>
</feature>
<gene>
    <name evidence="7" type="ORF">UU32_C0022G0004</name>
</gene>
<keyword evidence="4 6" id="KW-1133">Transmembrane helix</keyword>
<protein>
    <submittedName>
        <fullName evidence="7">Polysaccharide biosynthesis protein</fullName>
    </submittedName>
</protein>
<dbReference type="InterPro" id="IPR050833">
    <property type="entry name" value="Poly_Biosynth_Transport"/>
</dbReference>
<evidence type="ECO:0000256" key="4">
    <source>
        <dbReference type="ARBA" id="ARBA00022989"/>
    </source>
</evidence>
<evidence type="ECO:0000256" key="6">
    <source>
        <dbReference type="SAM" id="Phobius"/>
    </source>
</evidence>
<evidence type="ECO:0000256" key="2">
    <source>
        <dbReference type="ARBA" id="ARBA00022475"/>
    </source>
</evidence>
<feature type="transmembrane region" description="Helical" evidence="6">
    <location>
        <begin position="190"/>
        <end position="209"/>
    </location>
</feature>
<dbReference type="InterPro" id="IPR002797">
    <property type="entry name" value="Polysacc_synth"/>
</dbReference>
<dbReference type="Pfam" id="PF01943">
    <property type="entry name" value="Polysacc_synt"/>
    <property type="match status" value="1"/>
</dbReference>
<dbReference type="PANTHER" id="PTHR30250">
    <property type="entry name" value="PST FAMILY PREDICTED COLANIC ACID TRANSPORTER"/>
    <property type="match status" value="1"/>
</dbReference>
<feature type="transmembrane region" description="Helical" evidence="6">
    <location>
        <begin position="394"/>
        <end position="414"/>
    </location>
</feature>
<dbReference type="AlphaFoldDB" id="A0A0G0UAW1"/>
<dbReference type="PANTHER" id="PTHR30250:SF11">
    <property type="entry name" value="O-ANTIGEN TRANSPORTER-RELATED"/>
    <property type="match status" value="1"/>
</dbReference>
<dbReference type="Proteomes" id="UP000033858">
    <property type="component" value="Unassembled WGS sequence"/>
</dbReference>
<feature type="transmembrane region" description="Helical" evidence="6">
    <location>
        <begin position="342"/>
        <end position="362"/>
    </location>
</feature>